<gene>
    <name evidence="1" type="ORF">LEP1GSC199_2798</name>
</gene>
<accession>N1W0S9</accession>
<evidence type="ECO:0000313" key="2">
    <source>
        <dbReference type="Proteomes" id="UP000012227"/>
    </source>
</evidence>
<proteinExistence type="predicted"/>
<name>N1W0S9_9LEPT</name>
<dbReference type="Proteomes" id="UP000012227">
    <property type="component" value="Unassembled WGS sequence"/>
</dbReference>
<dbReference type="EMBL" id="AOGY02000046">
    <property type="protein sequence ID" value="EMY69824.1"/>
    <property type="molecule type" value="Genomic_DNA"/>
</dbReference>
<comment type="caution">
    <text evidence="1">The sequence shown here is derived from an EMBL/GenBank/DDBJ whole genome shotgun (WGS) entry which is preliminary data.</text>
</comment>
<evidence type="ECO:0000313" key="1">
    <source>
        <dbReference type="EMBL" id="EMY69824.1"/>
    </source>
</evidence>
<sequence>MQDLPKNLRNVVPSFFFFFTNGANRTVTGFEKFMTVFADFQLFF</sequence>
<reference evidence="1 2" key="1">
    <citation type="submission" date="2013-03" db="EMBL/GenBank/DDBJ databases">
        <authorList>
            <person name="Harkins D.M."/>
            <person name="Durkin A.S."/>
            <person name="Brinkac L.M."/>
            <person name="Haft D.H."/>
            <person name="Selengut J.D."/>
            <person name="Sanka R."/>
            <person name="DePew J."/>
            <person name="Purushe J."/>
            <person name="Galloway R.L."/>
            <person name="Vinetz J.M."/>
            <person name="Sutton G.G."/>
            <person name="Nierman W.C."/>
            <person name="Fouts D.E."/>
        </authorList>
    </citation>
    <scope>NUCLEOTIDE SEQUENCE [LARGE SCALE GENOMIC DNA]</scope>
    <source>
        <strain evidence="1 2">Waz Holland</strain>
    </source>
</reference>
<dbReference type="AlphaFoldDB" id="N1W0S9"/>
<organism evidence="1 2">
    <name type="scientific">Leptospira vanthielii serovar Holland str. Waz Holland = ATCC 700522</name>
    <dbReference type="NCBI Taxonomy" id="1218591"/>
    <lineage>
        <taxon>Bacteria</taxon>
        <taxon>Pseudomonadati</taxon>
        <taxon>Spirochaetota</taxon>
        <taxon>Spirochaetia</taxon>
        <taxon>Leptospirales</taxon>
        <taxon>Leptospiraceae</taxon>
        <taxon>Leptospira</taxon>
    </lineage>
</organism>
<protein>
    <submittedName>
        <fullName evidence="1">Uncharacterized protein</fullName>
    </submittedName>
</protein>